<keyword evidence="3" id="KW-1185">Reference proteome</keyword>
<gene>
    <name evidence="2" type="ORF">GCM10010151_48740</name>
</gene>
<evidence type="ECO:0000313" key="2">
    <source>
        <dbReference type="EMBL" id="GAA0353450.1"/>
    </source>
</evidence>
<sequence length="169" mass="17873">MNSITETVKENERAYSQGEPRPLKSYAGTLAVYGAAVGATALVARLTGRRAPRLGLWDVALMAVTTHKASRTLAKDSVTSPLRAPFTRYKGTAGPAELAEEVRGKGVKHAIGELITCPFCMAQWIGTAYAAGMTFAPDATRLAGATMTAVAGADWLQLAYARLQKAAED</sequence>
<dbReference type="RefSeq" id="WP_406567639.1">
    <property type="nucleotide sequence ID" value="NZ_BAAABM010000045.1"/>
</dbReference>
<evidence type="ECO:0000313" key="3">
    <source>
        <dbReference type="Proteomes" id="UP001501822"/>
    </source>
</evidence>
<proteinExistence type="predicted"/>
<dbReference type="Proteomes" id="UP001501822">
    <property type="component" value="Unassembled WGS sequence"/>
</dbReference>
<accession>A0ABN0X2H1</accession>
<dbReference type="InterPro" id="IPR010773">
    <property type="entry name" value="Mycophage_PG1_Gp7"/>
</dbReference>
<organism evidence="2 3">
    <name type="scientific">Actinoallomurus spadix</name>
    <dbReference type="NCBI Taxonomy" id="79912"/>
    <lineage>
        <taxon>Bacteria</taxon>
        <taxon>Bacillati</taxon>
        <taxon>Actinomycetota</taxon>
        <taxon>Actinomycetes</taxon>
        <taxon>Streptosporangiales</taxon>
        <taxon>Thermomonosporaceae</taxon>
        <taxon>Actinoallomurus</taxon>
    </lineage>
</organism>
<protein>
    <submittedName>
        <fullName evidence="2">DUF1360 domain-containing protein</fullName>
    </submittedName>
</protein>
<dbReference type="Pfam" id="PF07098">
    <property type="entry name" value="DUF1360"/>
    <property type="match status" value="1"/>
</dbReference>
<comment type="caution">
    <text evidence="2">The sequence shown here is derived from an EMBL/GenBank/DDBJ whole genome shotgun (WGS) entry which is preliminary data.</text>
</comment>
<feature type="region of interest" description="Disordered" evidence="1">
    <location>
        <begin position="1"/>
        <end position="20"/>
    </location>
</feature>
<name>A0ABN0X2H1_9ACTN</name>
<dbReference type="EMBL" id="BAAABM010000045">
    <property type="protein sequence ID" value="GAA0353450.1"/>
    <property type="molecule type" value="Genomic_DNA"/>
</dbReference>
<reference evidence="2 3" key="1">
    <citation type="journal article" date="2019" name="Int. J. Syst. Evol. Microbiol.">
        <title>The Global Catalogue of Microorganisms (GCM) 10K type strain sequencing project: providing services to taxonomists for standard genome sequencing and annotation.</title>
        <authorList>
            <consortium name="The Broad Institute Genomics Platform"/>
            <consortium name="The Broad Institute Genome Sequencing Center for Infectious Disease"/>
            <person name="Wu L."/>
            <person name="Ma J."/>
        </authorList>
    </citation>
    <scope>NUCLEOTIDE SEQUENCE [LARGE SCALE GENOMIC DNA]</scope>
    <source>
        <strain evidence="2 3">JCM 3146</strain>
    </source>
</reference>
<evidence type="ECO:0000256" key="1">
    <source>
        <dbReference type="SAM" id="MobiDB-lite"/>
    </source>
</evidence>